<feature type="region of interest" description="Disordered" evidence="1">
    <location>
        <begin position="141"/>
        <end position="186"/>
    </location>
</feature>
<dbReference type="Proteomes" id="UP001519535">
    <property type="component" value="Unassembled WGS sequence"/>
</dbReference>
<dbReference type="RefSeq" id="WP_214094457.1">
    <property type="nucleotide sequence ID" value="NZ_JAHCLR010000050.1"/>
</dbReference>
<accession>A0ABS5RNK6</accession>
<proteinExistence type="predicted"/>
<keyword evidence="4" id="KW-1185">Reference proteome</keyword>
<evidence type="ECO:0000313" key="4">
    <source>
        <dbReference type="Proteomes" id="UP001519535"/>
    </source>
</evidence>
<sequence length="186" mass="19628">MEYEPSSEYLASPGFAGVLVLVAAVLACIVWVITARIAGHRAVAEGDDRQRRHDAHHADVVRAAAIERCWLRFAWLVETAGVEPTAADTDTATLGVGPELALEMLQGLRDDAESLEDKTLSGAIAIYLTQYALVMGQQAGRLPAPPQRVRARTTASQSAKPAESVADKPASNGKQTPTSPAKGAAS</sequence>
<keyword evidence="2" id="KW-0472">Membrane</keyword>
<feature type="transmembrane region" description="Helical" evidence="2">
    <location>
        <begin position="12"/>
        <end position="33"/>
    </location>
</feature>
<keyword evidence="2" id="KW-1133">Transmembrane helix</keyword>
<evidence type="ECO:0000256" key="1">
    <source>
        <dbReference type="SAM" id="MobiDB-lite"/>
    </source>
</evidence>
<name>A0ABS5RNK6_9MYCO</name>
<evidence type="ECO:0000256" key="2">
    <source>
        <dbReference type="SAM" id="Phobius"/>
    </source>
</evidence>
<reference evidence="3 4" key="1">
    <citation type="submission" date="2021-05" db="EMBL/GenBank/DDBJ databases">
        <title>Mycobacterium acidophilum sp. nov., an extremely acid-tolerant member of the genus Mycobacterium.</title>
        <authorList>
            <person name="Xia J."/>
        </authorList>
    </citation>
    <scope>NUCLEOTIDE SEQUENCE [LARGE SCALE GENOMIC DNA]</scope>
    <source>
        <strain evidence="3 4">M1</strain>
    </source>
</reference>
<evidence type="ECO:0000313" key="3">
    <source>
        <dbReference type="EMBL" id="MBS9535602.1"/>
    </source>
</evidence>
<protein>
    <submittedName>
        <fullName evidence="3">Uncharacterized protein</fullName>
    </submittedName>
</protein>
<gene>
    <name evidence="3" type="ORF">KIH27_18610</name>
</gene>
<dbReference type="EMBL" id="JAHCLR010000050">
    <property type="protein sequence ID" value="MBS9535602.1"/>
    <property type="molecule type" value="Genomic_DNA"/>
</dbReference>
<comment type="caution">
    <text evidence="3">The sequence shown here is derived from an EMBL/GenBank/DDBJ whole genome shotgun (WGS) entry which is preliminary data.</text>
</comment>
<keyword evidence="2" id="KW-0812">Transmembrane</keyword>
<organism evidence="3 4">
    <name type="scientific">Mycolicibacter acidiphilus</name>
    <dbReference type="NCBI Taxonomy" id="2835306"/>
    <lineage>
        <taxon>Bacteria</taxon>
        <taxon>Bacillati</taxon>
        <taxon>Actinomycetota</taxon>
        <taxon>Actinomycetes</taxon>
        <taxon>Mycobacteriales</taxon>
        <taxon>Mycobacteriaceae</taxon>
        <taxon>Mycolicibacter</taxon>
    </lineage>
</organism>